<dbReference type="PANTHER" id="PTHR42814">
    <property type="entry name" value="AMP-BINDING DOMAIN-CONTAINING PROTEIN"/>
    <property type="match status" value="1"/>
</dbReference>
<reference evidence="3" key="1">
    <citation type="journal article" date="2023" name="Mol. Biol. Evol.">
        <title>Third-Generation Sequencing Reveals the Adaptive Role of the Epigenome in Three Deep-Sea Polychaetes.</title>
        <authorList>
            <person name="Perez M."/>
            <person name="Aroh O."/>
            <person name="Sun Y."/>
            <person name="Lan Y."/>
            <person name="Juniper S.K."/>
            <person name="Young C.R."/>
            <person name="Angers B."/>
            <person name="Qian P.Y."/>
        </authorList>
    </citation>
    <scope>NUCLEOTIDE SEQUENCE</scope>
    <source>
        <strain evidence="3">P08H-3</strain>
    </source>
</reference>
<protein>
    <submittedName>
        <fullName evidence="3">Uncharacterized protein</fullName>
    </submittedName>
</protein>
<dbReference type="Pfam" id="PF13193">
    <property type="entry name" value="AMP-binding_C"/>
    <property type="match status" value="1"/>
</dbReference>
<dbReference type="PANTHER" id="PTHR42814:SF3">
    <property type="entry name" value="BETA-N-ACETYLHEXOSAMINIDASE"/>
    <property type="match status" value="1"/>
</dbReference>
<dbReference type="Gene3D" id="3.40.50.12780">
    <property type="entry name" value="N-terminal domain of ligase-like"/>
    <property type="match status" value="1"/>
</dbReference>
<dbReference type="Proteomes" id="UP001208570">
    <property type="component" value="Unassembled WGS sequence"/>
</dbReference>
<comment type="caution">
    <text evidence="3">The sequence shown here is derived from an EMBL/GenBank/DDBJ whole genome shotgun (WGS) entry which is preliminary data.</text>
</comment>
<accession>A0AAD9J4X8</accession>
<evidence type="ECO:0000259" key="2">
    <source>
        <dbReference type="Pfam" id="PF13193"/>
    </source>
</evidence>
<dbReference type="AlphaFoldDB" id="A0AAD9J4X8"/>
<dbReference type="InterPro" id="IPR042099">
    <property type="entry name" value="ANL_N_sf"/>
</dbReference>
<sequence>MTTGGGSIEIIYRIIDEENVTHAVFLPYLLHDAMRAKENSITIPACLKCIITFVERVPSKLLDFAVKTFQYLIIMYGTSETGTACGNIISFDTHYDPSSAQMMKCFPGYEIKITGSNDRVVTRGKEGHIQIRSFNVMVGYYMNPEATKEVKSENGWIKTGDNGVMNDEGLIQITGRVKNIISKGTTKICPKAIEDILLNHPKVDEVAVIGVPDPRLFQDICACVVPKSETQPSSKELEEFIVKGIIDERLSPKYYIFMRSFPRQGTGKIDKNKLTEKAMDILGLH</sequence>
<dbReference type="SUPFAM" id="SSF56801">
    <property type="entry name" value="Acetyl-CoA synthetase-like"/>
    <property type="match status" value="1"/>
</dbReference>
<dbReference type="Pfam" id="PF00501">
    <property type="entry name" value="AMP-binding"/>
    <property type="match status" value="1"/>
</dbReference>
<name>A0AAD9J4X8_9ANNE</name>
<dbReference type="InterPro" id="IPR045851">
    <property type="entry name" value="AMP-bd_C_sf"/>
</dbReference>
<feature type="domain" description="AMP-binding enzyme C-terminal" evidence="2">
    <location>
        <begin position="193"/>
        <end position="268"/>
    </location>
</feature>
<evidence type="ECO:0000313" key="3">
    <source>
        <dbReference type="EMBL" id="KAK2146478.1"/>
    </source>
</evidence>
<gene>
    <name evidence="3" type="ORF">LSH36_605g00042</name>
</gene>
<evidence type="ECO:0000313" key="4">
    <source>
        <dbReference type="Proteomes" id="UP001208570"/>
    </source>
</evidence>
<organism evidence="3 4">
    <name type="scientific">Paralvinella palmiformis</name>
    <dbReference type="NCBI Taxonomy" id="53620"/>
    <lineage>
        <taxon>Eukaryota</taxon>
        <taxon>Metazoa</taxon>
        <taxon>Spiralia</taxon>
        <taxon>Lophotrochozoa</taxon>
        <taxon>Annelida</taxon>
        <taxon>Polychaeta</taxon>
        <taxon>Sedentaria</taxon>
        <taxon>Canalipalpata</taxon>
        <taxon>Terebellida</taxon>
        <taxon>Terebelliformia</taxon>
        <taxon>Alvinellidae</taxon>
        <taxon>Paralvinella</taxon>
    </lineage>
</organism>
<keyword evidence="4" id="KW-1185">Reference proteome</keyword>
<evidence type="ECO:0000259" key="1">
    <source>
        <dbReference type="Pfam" id="PF00501"/>
    </source>
</evidence>
<feature type="domain" description="AMP-dependent synthetase/ligase" evidence="1">
    <location>
        <begin position="10"/>
        <end position="141"/>
    </location>
</feature>
<dbReference type="InterPro" id="IPR025110">
    <property type="entry name" value="AMP-bd_C"/>
</dbReference>
<proteinExistence type="predicted"/>
<dbReference type="EMBL" id="JAODUP010000605">
    <property type="protein sequence ID" value="KAK2146478.1"/>
    <property type="molecule type" value="Genomic_DNA"/>
</dbReference>
<dbReference type="CDD" id="cd04433">
    <property type="entry name" value="AFD_class_I"/>
    <property type="match status" value="1"/>
</dbReference>
<dbReference type="Gene3D" id="3.30.300.30">
    <property type="match status" value="1"/>
</dbReference>
<dbReference type="InterPro" id="IPR000873">
    <property type="entry name" value="AMP-dep_synth/lig_dom"/>
</dbReference>